<dbReference type="PANTHER" id="PTHR12039:SF0">
    <property type="entry name" value="NICOTINAMIDE-NUCLEOTIDE ADENYLYLTRANSFERASE"/>
    <property type="match status" value="1"/>
</dbReference>
<protein>
    <submittedName>
        <fullName evidence="1">Nicotinamide mononucleotide adenylyltransferase</fullName>
    </submittedName>
</protein>
<dbReference type="InterPro" id="IPR014729">
    <property type="entry name" value="Rossmann-like_a/b/a_fold"/>
</dbReference>
<evidence type="ECO:0000313" key="1">
    <source>
        <dbReference type="EMBL" id="TPP61087.1"/>
    </source>
</evidence>
<dbReference type="STRING" id="46835.A0A504YSX9"/>
<sequence length="414" mass="46254">MRILQHLHSSRTSCFACLWFFQSNNDDALANDGYLSLMSCLILLVLLLELARDKLERSWSISKAHWNSSSAERSTDITNQTTGPNMNVCSKCEADDVIPRRQVVVGGVFSPVSDAYSKAGLAPAHIRVELVRTACVTASDWLRVNPWESQQSQWTRTRAVLDQLQSVLDTVYDQMTKANSTTGITNQGEWKAPQPTYDKDKPGLLTESWLSECLTNIGFPCTGPMQRNHTVGGARVLHTTASVTSRNSSDSCVSQEPDISLTFCPRPKVKLVCGADLLESFAVPNLWAEEDIEVIVRDYGLVCISRPQSNAAKFVCESELLSKYESNVVLVTDWCQNALSSTMVRRSLALGRTVRYLVPDDVLEKIYELGLYKAKRPPYCFIRRNPQLPTPEGRTVVHAESLCDEHVNCELDQK</sequence>
<keyword evidence="1" id="KW-0548">Nucleotidyltransferase</keyword>
<dbReference type="Proteomes" id="UP000316759">
    <property type="component" value="Unassembled WGS sequence"/>
</dbReference>
<organism evidence="1 2">
    <name type="scientific">Fasciola gigantica</name>
    <name type="common">Giant liver fluke</name>
    <dbReference type="NCBI Taxonomy" id="46835"/>
    <lineage>
        <taxon>Eukaryota</taxon>
        <taxon>Metazoa</taxon>
        <taxon>Spiralia</taxon>
        <taxon>Lophotrochozoa</taxon>
        <taxon>Platyhelminthes</taxon>
        <taxon>Trematoda</taxon>
        <taxon>Digenea</taxon>
        <taxon>Plagiorchiida</taxon>
        <taxon>Echinostomata</taxon>
        <taxon>Echinostomatoidea</taxon>
        <taxon>Fasciolidae</taxon>
        <taxon>Fasciola</taxon>
    </lineage>
</organism>
<evidence type="ECO:0000313" key="2">
    <source>
        <dbReference type="Proteomes" id="UP000316759"/>
    </source>
</evidence>
<dbReference type="EMBL" id="SUNJ01008628">
    <property type="protein sequence ID" value="TPP61087.1"/>
    <property type="molecule type" value="Genomic_DNA"/>
</dbReference>
<name>A0A504YSX9_FASGI</name>
<proteinExistence type="predicted"/>
<dbReference type="SUPFAM" id="SSF52374">
    <property type="entry name" value="Nucleotidylyl transferase"/>
    <property type="match status" value="1"/>
</dbReference>
<gene>
    <name evidence="1" type="ORF">FGIG_09903</name>
</gene>
<dbReference type="AlphaFoldDB" id="A0A504YSX9"/>
<accession>A0A504YSX9</accession>
<dbReference type="GO" id="GO:0004515">
    <property type="term" value="F:nicotinate-nucleotide adenylyltransferase activity"/>
    <property type="evidence" value="ECO:0007669"/>
    <property type="project" value="TreeGrafter"/>
</dbReference>
<dbReference type="InterPro" id="IPR051182">
    <property type="entry name" value="Euk_NMN_adenylyltrnsfrase"/>
</dbReference>
<dbReference type="PANTHER" id="PTHR12039">
    <property type="entry name" value="NICOTINAMIDE MONONUCLEOTIDE ADENYLYLTRANSFERASE"/>
    <property type="match status" value="1"/>
</dbReference>
<dbReference type="OrthoDB" id="422187at2759"/>
<dbReference type="Gene3D" id="3.40.50.620">
    <property type="entry name" value="HUPs"/>
    <property type="match status" value="1"/>
</dbReference>
<keyword evidence="2" id="KW-1185">Reference proteome</keyword>
<dbReference type="GO" id="GO:0009435">
    <property type="term" value="P:NAD+ biosynthetic process"/>
    <property type="evidence" value="ECO:0007669"/>
    <property type="project" value="TreeGrafter"/>
</dbReference>
<reference evidence="1 2" key="1">
    <citation type="submission" date="2019-04" db="EMBL/GenBank/DDBJ databases">
        <title>Annotation for the trematode Fasciola gigantica.</title>
        <authorList>
            <person name="Choi Y.-J."/>
        </authorList>
    </citation>
    <scope>NUCLEOTIDE SEQUENCE [LARGE SCALE GENOMIC DNA]</scope>
    <source>
        <strain evidence="1">Uganda_cow_1</strain>
    </source>
</reference>
<comment type="caution">
    <text evidence="1">The sequence shown here is derived from an EMBL/GenBank/DDBJ whole genome shotgun (WGS) entry which is preliminary data.</text>
</comment>
<dbReference type="GO" id="GO:0000309">
    <property type="term" value="F:nicotinamide-nucleotide adenylyltransferase activity"/>
    <property type="evidence" value="ECO:0007669"/>
    <property type="project" value="TreeGrafter"/>
</dbReference>
<keyword evidence="1" id="KW-0808">Transferase</keyword>